<dbReference type="Proteomes" id="UP000887579">
    <property type="component" value="Unplaced"/>
</dbReference>
<organism evidence="1 2">
    <name type="scientific">Panagrolaimus sp. ES5</name>
    <dbReference type="NCBI Taxonomy" id="591445"/>
    <lineage>
        <taxon>Eukaryota</taxon>
        <taxon>Metazoa</taxon>
        <taxon>Ecdysozoa</taxon>
        <taxon>Nematoda</taxon>
        <taxon>Chromadorea</taxon>
        <taxon>Rhabditida</taxon>
        <taxon>Tylenchina</taxon>
        <taxon>Panagrolaimomorpha</taxon>
        <taxon>Panagrolaimoidea</taxon>
        <taxon>Panagrolaimidae</taxon>
        <taxon>Panagrolaimus</taxon>
    </lineage>
</organism>
<reference evidence="2" key="1">
    <citation type="submission" date="2022-11" db="UniProtKB">
        <authorList>
            <consortium name="WormBaseParasite"/>
        </authorList>
    </citation>
    <scope>IDENTIFICATION</scope>
</reference>
<accession>A0AC34FYK4</accession>
<proteinExistence type="predicted"/>
<evidence type="ECO:0000313" key="1">
    <source>
        <dbReference type="Proteomes" id="UP000887579"/>
    </source>
</evidence>
<sequence>MLKKPDYEIQEEIKNGIKNQHIIIFDPANRELCYEYRIDNFPQFKCLGCSQKKKGRNIKLYNYGKEDEYVQIDGKDHVCELRPYIKDKFAKKEEWIIQKPDFKIEVTELKGKESKTLIVLDSNDKNYCFQYGICHKRFLCKQCLKQDHKVYAKLEKDKDGNEYLRHGPESHICEPKLYIPANQKEVILDSTKFEFIATRSGTRNILLYHENDKNLCYRFQYHNGYYTCSGCLKKKFYLLIRLCQKDDGEYFIIKSTTNTKHICEPQKYNPNMIKKIVTVPKSKVIFYRSKQNKLRFALFLDEEKKLCYDYRESSNAPNAFKCS</sequence>
<evidence type="ECO:0000313" key="2">
    <source>
        <dbReference type="WBParaSite" id="ES5_v2.g22482.t1"/>
    </source>
</evidence>
<dbReference type="WBParaSite" id="ES5_v2.g22482.t1">
    <property type="protein sequence ID" value="ES5_v2.g22482.t1"/>
    <property type="gene ID" value="ES5_v2.g22482"/>
</dbReference>
<name>A0AC34FYK4_9BILA</name>
<protein>
    <submittedName>
        <fullName evidence="2">Uncharacterized protein</fullName>
    </submittedName>
</protein>